<evidence type="ECO:0000256" key="8">
    <source>
        <dbReference type="ARBA" id="ARBA00022840"/>
    </source>
</evidence>
<evidence type="ECO:0000256" key="11">
    <source>
        <dbReference type="ARBA" id="ARBA00023136"/>
    </source>
</evidence>
<dbReference type="AlphaFoldDB" id="N0BDL1"/>
<evidence type="ECO:0000256" key="9">
    <source>
        <dbReference type="ARBA" id="ARBA00022967"/>
    </source>
</evidence>
<dbReference type="InterPro" id="IPR059000">
    <property type="entry name" value="ATPase_P-type_domA"/>
</dbReference>
<evidence type="ECO:0000313" key="15">
    <source>
        <dbReference type="Proteomes" id="UP000013307"/>
    </source>
</evidence>
<dbReference type="SFLD" id="SFLDF00027">
    <property type="entry name" value="p-type_atpase"/>
    <property type="match status" value="1"/>
</dbReference>
<dbReference type="Gene3D" id="2.70.150.10">
    <property type="entry name" value="Calcium-transporting ATPase, cytoplasmic transduction domain A"/>
    <property type="match status" value="1"/>
</dbReference>
<dbReference type="InterPro" id="IPR051014">
    <property type="entry name" value="Cation_Transport_ATPase_IB"/>
</dbReference>
<keyword evidence="7" id="KW-0547">Nucleotide-binding</keyword>
<dbReference type="PRINTS" id="PR00941">
    <property type="entry name" value="CDATPASE"/>
</dbReference>
<dbReference type="GO" id="GO:0046872">
    <property type="term" value="F:metal ion binding"/>
    <property type="evidence" value="ECO:0007669"/>
    <property type="project" value="UniProtKB-KW"/>
</dbReference>
<dbReference type="PROSITE" id="PS50846">
    <property type="entry name" value="HMA_2"/>
    <property type="match status" value="1"/>
</dbReference>
<evidence type="ECO:0000259" key="13">
    <source>
        <dbReference type="PROSITE" id="PS50846"/>
    </source>
</evidence>
<keyword evidence="6" id="KW-0479">Metal-binding</keyword>
<dbReference type="InterPro" id="IPR044492">
    <property type="entry name" value="P_typ_ATPase_HD_dom"/>
</dbReference>
<gene>
    <name evidence="14" type="ORF">Asulf_00305</name>
</gene>
<dbReference type="GeneID" id="15391951"/>
<feature type="transmembrane region" description="Helical" evidence="12">
    <location>
        <begin position="109"/>
        <end position="128"/>
    </location>
</feature>
<evidence type="ECO:0000313" key="14">
    <source>
        <dbReference type="EMBL" id="AGK60337.1"/>
    </source>
</evidence>
<dbReference type="STRING" id="387631.Asulf_00305"/>
<accession>N0BDL1</accession>
<keyword evidence="11 12" id="KW-0472">Membrane</keyword>
<dbReference type="EMBL" id="CP005290">
    <property type="protein sequence ID" value="AGK60337.1"/>
    <property type="molecule type" value="Genomic_DNA"/>
</dbReference>
<dbReference type="GO" id="GO:0019829">
    <property type="term" value="F:ATPase-coupled monoatomic cation transmembrane transporter activity"/>
    <property type="evidence" value="ECO:0007669"/>
    <property type="project" value="InterPro"/>
</dbReference>
<dbReference type="NCBIfam" id="TIGR01512">
    <property type="entry name" value="ATPase-IB2_Cd"/>
    <property type="match status" value="1"/>
</dbReference>
<dbReference type="InterPro" id="IPR036163">
    <property type="entry name" value="HMA_dom_sf"/>
</dbReference>
<evidence type="ECO:0000256" key="3">
    <source>
        <dbReference type="ARBA" id="ARBA00022475"/>
    </source>
</evidence>
<keyword evidence="5 12" id="KW-0812">Transmembrane</keyword>
<evidence type="ECO:0000256" key="5">
    <source>
        <dbReference type="ARBA" id="ARBA00022692"/>
    </source>
</evidence>
<dbReference type="SFLD" id="SFLDS00003">
    <property type="entry name" value="Haloacid_Dehalogenase"/>
    <property type="match status" value="1"/>
</dbReference>
<dbReference type="PANTHER" id="PTHR48085:SF5">
    <property type="entry name" value="CADMIUM_ZINC-TRANSPORTING ATPASE HMA4-RELATED"/>
    <property type="match status" value="1"/>
</dbReference>
<dbReference type="SFLD" id="SFLDG00002">
    <property type="entry name" value="C1.7:_P-type_atpase_like"/>
    <property type="match status" value="1"/>
</dbReference>
<evidence type="ECO:0000256" key="12">
    <source>
        <dbReference type="SAM" id="Phobius"/>
    </source>
</evidence>
<dbReference type="InterPro" id="IPR023299">
    <property type="entry name" value="ATPase_P-typ_cyto_dom_N"/>
</dbReference>
<keyword evidence="8" id="KW-0067">ATP-binding</keyword>
<dbReference type="OrthoDB" id="8588at2157"/>
<dbReference type="InterPro" id="IPR001757">
    <property type="entry name" value="P_typ_ATPase"/>
</dbReference>
<comment type="subcellular location">
    <subcellularLocation>
        <location evidence="1">Cell membrane</location>
        <topology evidence="1">Multi-pass membrane protein</topology>
    </subcellularLocation>
</comment>
<dbReference type="NCBIfam" id="TIGR01494">
    <property type="entry name" value="ATPase_P-type"/>
    <property type="match status" value="1"/>
</dbReference>
<keyword evidence="9" id="KW-1278">Translocase</keyword>
<dbReference type="GO" id="GO:0015086">
    <property type="term" value="F:cadmium ion transmembrane transporter activity"/>
    <property type="evidence" value="ECO:0007669"/>
    <property type="project" value="TreeGrafter"/>
</dbReference>
<dbReference type="NCBIfam" id="TIGR01525">
    <property type="entry name" value="ATPase-IB_hvy"/>
    <property type="match status" value="1"/>
</dbReference>
<feature type="transmembrane region" description="Helical" evidence="12">
    <location>
        <begin position="339"/>
        <end position="364"/>
    </location>
</feature>
<dbReference type="PROSITE" id="PS01047">
    <property type="entry name" value="HMA_1"/>
    <property type="match status" value="1"/>
</dbReference>
<dbReference type="InterPro" id="IPR017969">
    <property type="entry name" value="Heavy-metal-associated_CS"/>
</dbReference>
<dbReference type="HOGENOM" id="CLU_001771_6_2_2"/>
<dbReference type="InterPro" id="IPR023298">
    <property type="entry name" value="ATPase_P-typ_TM_dom_sf"/>
</dbReference>
<dbReference type="InterPro" id="IPR027256">
    <property type="entry name" value="P-typ_ATPase_IB"/>
</dbReference>
<dbReference type="Proteomes" id="UP000013307">
    <property type="component" value="Chromosome"/>
</dbReference>
<dbReference type="GO" id="GO:0016887">
    <property type="term" value="F:ATP hydrolysis activity"/>
    <property type="evidence" value="ECO:0007669"/>
    <property type="project" value="InterPro"/>
</dbReference>
<dbReference type="KEGG" id="ast:Asulf_00305"/>
<dbReference type="PROSITE" id="PS00154">
    <property type="entry name" value="ATPASE_E1_E2"/>
    <property type="match status" value="1"/>
</dbReference>
<feature type="domain" description="HMA" evidence="13">
    <location>
        <begin position="1"/>
        <end position="62"/>
    </location>
</feature>
<dbReference type="Pfam" id="PF00122">
    <property type="entry name" value="E1-E2_ATPase"/>
    <property type="match status" value="1"/>
</dbReference>
<dbReference type="SUPFAM" id="SSF81653">
    <property type="entry name" value="Calcium ATPase, transduction domain A"/>
    <property type="match status" value="1"/>
</dbReference>
<dbReference type="eggNOG" id="arCOG02763">
    <property type="taxonomic scope" value="Archaea"/>
</dbReference>
<dbReference type="InterPro" id="IPR018303">
    <property type="entry name" value="ATPase_P-typ_P_site"/>
</dbReference>
<dbReference type="FunFam" id="2.70.150.10:FF:000002">
    <property type="entry name" value="Copper-transporting ATPase 1, putative"/>
    <property type="match status" value="1"/>
</dbReference>
<evidence type="ECO:0000256" key="1">
    <source>
        <dbReference type="ARBA" id="ARBA00004651"/>
    </source>
</evidence>
<dbReference type="GO" id="GO:0005524">
    <property type="term" value="F:ATP binding"/>
    <property type="evidence" value="ECO:0007669"/>
    <property type="project" value="UniProtKB-KW"/>
</dbReference>
<keyword evidence="15" id="KW-1185">Reference proteome</keyword>
<dbReference type="InterPro" id="IPR036412">
    <property type="entry name" value="HAD-like_sf"/>
</dbReference>
<dbReference type="InterPro" id="IPR008250">
    <property type="entry name" value="ATPase_P-typ_transduc_dom_A_sf"/>
</dbReference>
<dbReference type="RefSeq" id="WP_015589936.1">
    <property type="nucleotide sequence ID" value="NC_021169.1"/>
</dbReference>
<proteinExistence type="inferred from homology"/>
<name>N0BDL1_9EURY</name>
<dbReference type="SUPFAM" id="SSF81665">
    <property type="entry name" value="Calcium ATPase, transmembrane domain M"/>
    <property type="match status" value="1"/>
</dbReference>
<feature type="transmembrane region" description="Helical" evidence="12">
    <location>
        <begin position="312"/>
        <end position="333"/>
    </location>
</feature>
<dbReference type="InterPro" id="IPR006121">
    <property type="entry name" value="HMA_dom"/>
</dbReference>
<evidence type="ECO:0000256" key="4">
    <source>
        <dbReference type="ARBA" id="ARBA00022553"/>
    </source>
</evidence>
<organism evidence="14 15">
    <name type="scientific">Archaeoglobus sulfaticallidus PM70-1</name>
    <dbReference type="NCBI Taxonomy" id="387631"/>
    <lineage>
        <taxon>Archaea</taxon>
        <taxon>Methanobacteriati</taxon>
        <taxon>Methanobacteriota</taxon>
        <taxon>Archaeoglobi</taxon>
        <taxon>Archaeoglobales</taxon>
        <taxon>Archaeoglobaceae</taxon>
        <taxon>Archaeoglobus</taxon>
    </lineage>
</organism>
<dbReference type="PANTHER" id="PTHR48085">
    <property type="entry name" value="CADMIUM/ZINC-TRANSPORTING ATPASE HMA2-RELATED"/>
    <property type="match status" value="1"/>
</dbReference>
<dbReference type="CDD" id="cd07548">
    <property type="entry name" value="P-type_ATPase-Cd_Zn_Co_like"/>
    <property type="match status" value="1"/>
</dbReference>
<comment type="similarity">
    <text evidence="2">Belongs to the cation transport ATPase (P-type) (TC 3.A.3) family. Type IB subfamily.</text>
</comment>
<keyword evidence="3" id="KW-1003">Cell membrane</keyword>
<dbReference type="SUPFAM" id="SSF55008">
    <property type="entry name" value="HMA, heavy metal-associated domain"/>
    <property type="match status" value="1"/>
</dbReference>
<dbReference type="Pfam" id="PF00702">
    <property type="entry name" value="Hydrolase"/>
    <property type="match status" value="1"/>
</dbReference>
<dbReference type="SUPFAM" id="SSF56784">
    <property type="entry name" value="HAD-like"/>
    <property type="match status" value="1"/>
</dbReference>
<evidence type="ECO:0000256" key="6">
    <source>
        <dbReference type="ARBA" id="ARBA00022723"/>
    </source>
</evidence>
<dbReference type="Gene3D" id="3.40.1110.10">
    <property type="entry name" value="Calcium-transporting ATPase, cytoplasmic domain N"/>
    <property type="match status" value="1"/>
</dbReference>
<keyword evidence="10 12" id="KW-1133">Transmembrane helix</keyword>
<feature type="transmembrane region" description="Helical" evidence="12">
    <location>
        <begin position="637"/>
        <end position="660"/>
    </location>
</feature>
<keyword evidence="4" id="KW-0597">Phosphoprotein</keyword>
<evidence type="ECO:0000256" key="2">
    <source>
        <dbReference type="ARBA" id="ARBA00006024"/>
    </source>
</evidence>
<dbReference type="Pfam" id="PF00403">
    <property type="entry name" value="HMA"/>
    <property type="match status" value="1"/>
</dbReference>
<dbReference type="Gene3D" id="3.30.70.100">
    <property type="match status" value="1"/>
</dbReference>
<dbReference type="CDD" id="cd00371">
    <property type="entry name" value="HMA"/>
    <property type="match status" value="1"/>
</dbReference>
<dbReference type="GO" id="GO:0005886">
    <property type="term" value="C:plasma membrane"/>
    <property type="evidence" value="ECO:0007669"/>
    <property type="project" value="UniProtKB-SubCell"/>
</dbReference>
<evidence type="ECO:0000256" key="7">
    <source>
        <dbReference type="ARBA" id="ARBA00022741"/>
    </source>
</evidence>
<reference evidence="14 15" key="1">
    <citation type="journal article" date="2013" name="Genome Announc.">
        <title>Complete Genome Sequence of the Thermophilic and Facultatively Chemolithoautotrophic Sulfate Reducer Archaeoglobus sulfaticallidus Strain PM70-1T.</title>
        <authorList>
            <person name="Stokke R."/>
            <person name="Hocking W.P."/>
            <person name="Steinsbu B.O."/>
            <person name="Steen I.H."/>
        </authorList>
    </citation>
    <scope>NUCLEOTIDE SEQUENCE [LARGE SCALE GENOMIC DNA]</scope>
    <source>
        <strain evidence="14">PM70-1</strain>
    </source>
</reference>
<protein>
    <submittedName>
        <fullName evidence="14">Heavy metal-(Cd/Co/Hg/Pb/Zn)-translocating P-type ATPase</fullName>
    </submittedName>
</protein>
<feature type="transmembrane region" description="Helical" evidence="12">
    <location>
        <begin position="84"/>
        <end position="103"/>
    </location>
</feature>
<evidence type="ECO:0000256" key="10">
    <source>
        <dbReference type="ARBA" id="ARBA00022989"/>
    </source>
</evidence>
<dbReference type="Gene3D" id="3.40.50.1000">
    <property type="entry name" value="HAD superfamily/HAD-like"/>
    <property type="match status" value="1"/>
</dbReference>
<sequence>MKKCKLKNLDCASCAVKIEEELKKLEGVRFASVNFSTSELVVDTEDIEKVIETIKKVEPEVEIIDLDEDGKEREKDEGVSKKEIIPIVVSAILFILGVTLEGFLHPIPAAEYTVLLSAYLIVGWRVLWKAARNLTKGIVSDENFLLSLATIGAIAIHEMPEAVGVMLFFRVGELFQDIAVGRSRRSIKALLEIKPTFANLKVDGKTVRAKPEDVKVGDLIVVRPGEKIPLDGVVVKGTSVVDTSALTGESKPSSVAEGDEVLSGMVNMSGLLTVRVTKPFSDSTVSRILQLVEEAGSRKARAEKFITRFARYYTPAVIAMAVSIAALPPLILGEPFTTWIYRALVLLVISCPCALVLSVPLSYFASIGKAAREGILIKGANFIDALRSTRIVAFDKTGTLTKGSFRVAEVVAKNGFSKENVLKFAALVEMHSNHPIAKSIIDAYGEIGGSVKSYKELAGRGVRAEIDDYTIIAGNDALMHEMNIEHDSCDVEGTVVHVAVNGVYAGYIIVSDQLKDDAREAVEDLKELGCRVVMVTGDSREIAERVASQLGVDEYYAELLPEDKVRVIEGLKAEDGIVAFAGDGINDAPVIARADVGIAMGGLGSEAAIEVADVVIMDDKPSKVARSIRLSQRTQRIVWQNISFALAVKGFFIAFGSLGIATMWEAVFADVGVTLIAVLNSMRILR</sequence>
<dbReference type="InterPro" id="IPR023214">
    <property type="entry name" value="HAD_sf"/>
</dbReference>
<dbReference type="PRINTS" id="PR00119">
    <property type="entry name" value="CATATPASE"/>
</dbReference>